<sequence length="304" mass="31935">MPARADIPQRPLVAYVQSWEDGPAAHGRDSGLVGLPAAIDVAILSFVRPDAVYSGGEDLRPTGLGYAYGRAVLAEAIAERKARVPGSLVLLAVGGATYTAWHALDAAAIARLVTAVGADGVDIDLELDNPACQSDGGARISCTGGYVWRSTIKALRAALPRPKVISLTGWSVAAYGEGPWAEARPTSQHTGELLALFRHPVSAEIDLVTIMAYNATAAYDPVEAYRAYRAVWAGPLSLGVLVPPDNGRQPDLTAAELTRLGQAIAADRKAGMMLYAFGIPPQPGQLSANDIVEQIARERPPVAP</sequence>
<dbReference type="Proteomes" id="UP000001929">
    <property type="component" value="Chromosome"/>
</dbReference>
<evidence type="ECO:0000313" key="2">
    <source>
        <dbReference type="Proteomes" id="UP000001929"/>
    </source>
</evidence>
<gene>
    <name evidence="1" type="ordered locus">Rru_A3722</name>
</gene>
<evidence type="ECO:0000313" key="1">
    <source>
        <dbReference type="EMBL" id="ABC24516.1"/>
    </source>
</evidence>
<keyword evidence="2" id="KW-1185">Reference proteome</keyword>
<dbReference type="STRING" id="269796.Rru_A3722"/>
<reference evidence="1 2" key="1">
    <citation type="journal article" date="2011" name="Stand. Genomic Sci.">
        <title>Complete genome sequence of Rhodospirillum rubrum type strain (S1).</title>
        <authorList>
            <person name="Munk A.C."/>
            <person name="Copeland A."/>
            <person name="Lucas S."/>
            <person name="Lapidus A."/>
            <person name="Del Rio T.G."/>
            <person name="Barry K."/>
            <person name="Detter J.C."/>
            <person name="Hammon N."/>
            <person name="Israni S."/>
            <person name="Pitluck S."/>
            <person name="Brettin T."/>
            <person name="Bruce D."/>
            <person name="Han C."/>
            <person name="Tapia R."/>
            <person name="Gilna P."/>
            <person name="Schmutz J."/>
            <person name="Larimer F."/>
            <person name="Land M."/>
            <person name="Kyrpides N.C."/>
            <person name="Mavromatis K."/>
            <person name="Richardson P."/>
            <person name="Rohde M."/>
            <person name="Goker M."/>
            <person name="Klenk H.P."/>
            <person name="Zhang Y."/>
            <person name="Roberts G.P."/>
            <person name="Reslewic S."/>
            <person name="Schwartz D.C."/>
        </authorList>
    </citation>
    <scope>NUCLEOTIDE SEQUENCE [LARGE SCALE GENOMIC DNA]</scope>
    <source>
        <strain evidence="2">ATCC 11170 / ATH 1.1.1 / DSM 467 / LMG 4362 / NCIMB 8255 / S1</strain>
    </source>
</reference>
<dbReference type="PATRIC" id="fig|269796.9.peg.3846"/>
<dbReference type="AlphaFoldDB" id="Q2RMX9"/>
<protein>
    <submittedName>
        <fullName evidence="1">Uncharacterized protein</fullName>
    </submittedName>
</protein>
<dbReference type="RefSeq" id="WP_011391469.1">
    <property type="nucleotide sequence ID" value="NC_007643.1"/>
</dbReference>
<dbReference type="SUPFAM" id="SSF51445">
    <property type="entry name" value="(Trans)glycosidases"/>
    <property type="match status" value="1"/>
</dbReference>
<accession>Q2RMX9</accession>
<name>Q2RMX9_RHORT</name>
<dbReference type="KEGG" id="rru:Rru_A3722"/>
<proteinExistence type="predicted"/>
<dbReference type="CAZy" id="GH18">
    <property type="family name" value="Glycoside Hydrolase Family 18"/>
</dbReference>
<dbReference type="EMBL" id="CP000230">
    <property type="protein sequence ID" value="ABC24516.1"/>
    <property type="molecule type" value="Genomic_DNA"/>
</dbReference>
<dbReference type="Gene3D" id="3.20.20.80">
    <property type="entry name" value="Glycosidases"/>
    <property type="match status" value="1"/>
</dbReference>
<dbReference type="InterPro" id="IPR017853">
    <property type="entry name" value="GH"/>
</dbReference>
<dbReference type="HOGENOM" id="CLU_852459_0_0_5"/>
<dbReference type="EnsemblBacteria" id="ABC24516">
    <property type="protein sequence ID" value="ABC24516"/>
    <property type="gene ID" value="Rru_A3722"/>
</dbReference>
<organism evidence="1 2">
    <name type="scientific">Rhodospirillum rubrum (strain ATCC 11170 / ATH 1.1.1 / DSM 467 / LMG 4362 / NCIMB 8255 / S1)</name>
    <dbReference type="NCBI Taxonomy" id="269796"/>
    <lineage>
        <taxon>Bacteria</taxon>
        <taxon>Pseudomonadati</taxon>
        <taxon>Pseudomonadota</taxon>
        <taxon>Alphaproteobacteria</taxon>
        <taxon>Rhodospirillales</taxon>
        <taxon>Rhodospirillaceae</taxon>
        <taxon>Rhodospirillum</taxon>
    </lineage>
</organism>
<dbReference type="eggNOG" id="COG3325">
    <property type="taxonomic scope" value="Bacteria"/>
</dbReference>